<dbReference type="Proteomes" id="UP000317169">
    <property type="component" value="Unassembled WGS sequence"/>
</dbReference>
<evidence type="ECO:0000313" key="3">
    <source>
        <dbReference type="Proteomes" id="UP000317169"/>
    </source>
</evidence>
<dbReference type="EMBL" id="VIAR01000001">
    <property type="protein sequence ID" value="TQD40661.1"/>
    <property type="molecule type" value="Genomic_DNA"/>
</dbReference>
<accession>A0A507ZVN6</accession>
<feature type="compositionally biased region" description="Basic and acidic residues" evidence="1">
    <location>
        <begin position="126"/>
        <end position="178"/>
    </location>
</feature>
<organism evidence="2 3">
    <name type="scientific">Haloflavibacter putidus</name>
    <dbReference type="NCBI Taxonomy" id="2576776"/>
    <lineage>
        <taxon>Bacteria</taxon>
        <taxon>Pseudomonadati</taxon>
        <taxon>Bacteroidota</taxon>
        <taxon>Flavobacteriia</taxon>
        <taxon>Flavobacteriales</taxon>
        <taxon>Flavobacteriaceae</taxon>
        <taxon>Haloflavibacter</taxon>
    </lineage>
</organism>
<feature type="region of interest" description="Disordered" evidence="1">
    <location>
        <begin position="67"/>
        <end position="251"/>
    </location>
</feature>
<protein>
    <submittedName>
        <fullName evidence="2">Uncharacterized protein</fullName>
    </submittedName>
</protein>
<evidence type="ECO:0000256" key="1">
    <source>
        <dbReference type="SAM" id="MobiDB-lite"/>
    </source>
</evidence>
<keyword evidence="3" id="KW-1185">Reference proteome</keyword>
<sequence length="333" mass="38563">MKKSLENELMSIAHRILQLRNKADIHELKAVTGVLYEKLSVLSFTEKHFAGLQPTIGKKQIENALEDQQEQKIEKTESAEENKPKTSGENDIPNPRPDGTQHNTEPIIEPNTEKIKDIVEEMPVEENTKEETLEDILPEKEEKVKDDLRDLGVHYDELPSFERVDKKQETARDNSVKEEEVEQATENKNNDVSEEVAEDKLEEVKQESSRESPKPTPDETEKPKQENLFGSELPEFEPKKSATKNSLNETKRSLNDRLKNGINIGLNDRLAYIKHLFDGNVDDYNRVLSQLNTKDTFEEAYTFIEQQVKPDYNNWEGKEVYENRFMSTIENKF</sequence>
<comment type="caution">
    <text evidence="2">The sequence shown here is derived from an EMBL/GenBank/DDBJ whole genome shotgun (WGS) entry which is preliminary data.</text>
</comment>
<name>A0A507ZVN6_9FLAO</name>
<dbReference type="OrthoDB" id="1100725at2"/>
<dbReference type="AlphaFoldDB" id="A0A507ZVN6"/>
<gene>
    <name evidence="2" type="ORF">FKR84_01385</name>
</gene>
<dbReference type="RefSeq" id="WP_141420392.1">
    <property type="nucleotide sequence ID" value="NZ_VIAR01000001.1"/>
</dbReference>
<reference evidence="2 3" key="1">
    <citation type="submission" date="2019-06" db="EMBL/GenBank/DDBJ databases">
        <title>Flavibacter putida gen. nov., sp. nov., a novel marine bacterium of the family Flavobacteriaceae isolated from coastal seawater.</title>
        <authorList>
            <person name="Feng X."/>
        </authorList>
    </citation>
    <scope>NUCLEOTIDE SEQUENCE [LARGE SCALE GENOMIC DNA]</scope>
    <source>
        <strain evidence="2 3">PLHSN227</strain>
    </source>
</reference>
<feature type="compositionally biased region" description="Basic and acidic residues" evidence="1">
    <location>
        <begin position="198"/>
        <end position="225"/>
    </location>
</feature>
<evidence type="ECO:0000313" key="2">
    <source>
        <dbReference type="EMBL" id="TQD40661.1"/>
    </source>
</evidence>
<feature type="compositionally biased region" description="Basic and acidic residues" evidence="1">
    <location>
        <begin position="69"/>
        <end position="88"/>
    </location>
</feature>
<proteinExistence type="predicted"/>